<dbReference type="EMBL" id="VWNE01000003">
    <property type="protein sequence ID" value="KAA8485931.1"/>
    <property type="molecule type" value="Genomic_DNA"/>
</dbReference>
<keyword evidence="2" id="KW-1185">Reference proteome</keyword>
<accession>A0A5M9HKE7</accession>
<evidence type="ECO:0000313" key="1">
    <source>
        <dbReference type="EMBL" id="KAA8485931.1"/>
    </source>
</evidence>
<evidence type="ECO:0000313" key="2">
    <source>
        <dbReference type="Proteomes" id="UP000322918"/>
    </source>
</evidence>
<gene>
    <name evidence="1" type="ORF">F1649_02755</name>
</gene>
<comment type="caution">
    <text evidence="1">The sequence shown here is derived from an EMBL/GenBank/DDBJ whole genome shotgun (WGS) entry which is preliminary data.</text>
</comment>
<protein>
    <submittedName>
        <fullName evidence="1">Uncharacterized protein</fullName>
    </submittedName>
</protein>
<reference evidence="1 2" key="1">
    <citation type="submission" date="2019-09" db="EMBL/GenBank/DDBJ databases">
        <title>Pararcticibacter amylolyticus gen. nov., sp. nov., isolated from a rottenly hemp rope, and reclassification of Pedobacter tournemirensis as Pararcticibacter tournemirensis comb. nov.</title>
        <authorList>
            <person name="Cai Y."/>
        </authorList>
    </citation>
    <scope>NUCLEOTIDE SEQUENCE [LARGE SCALE GENOMIC DNA]</scope>
    <source>
        <strain evidence="1 2">TF5-37.2-LB10</strain>
    </source>
</reference>
<sequence length="63" mass="7269">MKQNKYSTISKRPTVLLITDLDTSSSDLDYWPRAIRAPLLNKTIHKARQWSTLTRIGIENALQ</sequence>
<proteinExistence type="predicted"/>
<organism evidence="1 2">
    <name type="scientific">Arcticibacter tournemirensis</name>
    <dbReference type="NCBI Taxonomy" id="699437"/>
    <lineage>
        <taxon>Bacteria</taxon>
        <taxon>Pseudomonadati</taxon>
        <taxon>Bacteroidota</taxon>
        <taxon>Sphingobacteriia</taxon>
        <taxon>Sphingobacteriales</taxon>
        <taxon>Sphingobacteriaceae</taxon>
        <taxon>Arcticibacter</taxon>
    </lineage>
</organism>
<dbReference type="RefSeq" id="WP_141816709.1">
    <property type="nucleotide sequence ID" value="NZ_VFPL01000002.1"/>
</dbReference>
<dbReference type="Proteomes" id="UP000322918">
    <property type="component" value="Unassembled WGS sequence"/>
</dbReference>
<name>A0A5M9HKE7_9SPHI</name>
<dbReference type="AlphaFoldDB" id="A0A5M9HKE7"/>